<comment type="caution">
    <text evidence="1">The sequence shown here is derived from an EMBL/GenBank/DDBJ whole genome shotgun (WGS) entry which is preliminary data.</text>
</comment>
<reference evidence="1 2" key="1">
    <citation type="submission" date="2024-06" db="EMBL/GenBank/DDBJ databases">
        <title>Sorghum-associated microbial communities from plants grown in Nebraska, USA.</title>
        <authorList>
            <person name="Schachtman D."/>
        </authorList>
    </citation>
    <scope>NUCLEOTIDE SEQUENCE [LARGE SCALE GENOMIC DNA]</scope>
    <source>
        <strain evidence="1 2">3207</strain>
    </source>
</reference>
<organism evidence="1 2">
    <name type="scientific">Kaistia defluvii</name>
    <dbReference type="NCBI Taxonomy" id="410841"/>
    <lineage>
        <taxon>Bacteria</taxon>
        <taxon>Pseudomonadati</taxon>
        <taxon>Pseudomonadota</taxon>
        <taxon>Alphaproteobacteria</taxon>
        <taxon>Hyphomicrobiales</taxon>
        <taxon>Kaistiaceae</taxon>
        <taxon>Kaistia</taxon>
    </lineage>
</organism>
<evidence type="ECO:0000313" key="2">
    <source>
        <dbReference type="Proteomes" id="UP001549321"/>
    </source>
</evidence>
<protein>
    <recommendedName>
        <fullName evidence="3">RiPP</fullName>
    </recommendedName>
</protein>
<keyword evidence="2" id="KW-1185">Reference proteome</keyword>
<accession>A0ABV2QZG7</accession>
<dbReference type="Proteomes" id="UP001549321">
    <property type="component" value="Unassembled WGS sequence"/>
</dbReference>
<sequence>MKKTYAKPALERSAILQRIAATLPTSGQFD</sequence>
<dbReference type="EMBL" id="JBEPSM010000001">
    <property type="protein sequence ID" value="MET4634392.1"/>
    <property type="molecule type" value="Genomic_DNA"/>
</dbReference>
<evidence type="ECO:0000313" key="1">
    <source>
        <dbReference type="EMBL" id="MET4634392.1"/>
    </source>
</evidence>
<evidence type="ECO:0008006" key="3">
    <source>
        <dbReference type="Google" id="ProtNLM"/>
    </source>
</evidence>
<gene>
    <name evidence="1" type="ORF">ABIE08_002305</name>
</gene>
<name>A0ABV2QZG7_9HYPH</name>
<proteinExistence type="predicted"/>